<evidence type="ECO:0000313" key="2">
    <source>
        <dbReference type="Proteomes" id="UP000473905"/>
    </source>
</evidence>
<gene>
    <name evidence="1" type="ORF">F3D66_28025</name>
</gene>
<evidence type="ECO:0000313" key="1">
    <source>
        <dbReference type="EMBL" id="KAA4089233.1"/>
    </source>
</evidence>
<accession>A0A5M5E8Z8</accession>
<reference evidence="1 2" key="1">
    <citation type="journal article" date="2019" name="Nat. Med.">
        <title>A library of human gut bacterial isolates paired with longitudinal multiomics data enables mechanistic microbiome research.</title>
        <authorList>
            <person name="Poyet M."/>
            <person name="Groussin M."/>
            <person name="Gibbons S.M."/>
            <person name="Avila-Pacheco J."/>
            <person name="Jiang X."/>
            <person name="Kearney S.M."/>
            <person name="Perrotta A.R."/>
            <person name="Berdy B."/>
            <person name="Zhao S."/>
            <person name="Lieberman T.D."/>
            <person name="Swanson P.K."/>
            <person name="Smith M."/>
            <person name="Roesemann S."/>
            <person name="Alexander J.E."/>
            <person name="Rich S.A."/>
            <person name="Livny J."/>
            <person name="Vlamakis H."/>
            <person name="Clish C."/>
            <person name="Bullock K."/>
            <person name="Deik A."/>
            <person name="Scott J."/>
            <person name="Pierce K.A."/>
            <person name="Xavier R.J."/>
            <person name="Alm E.J."/>
        </authorList>
    </citation>
    <scope>NUCLEOTIDE SEQUENCE [LARGE SCALE GENOMIC DNA]</scope>
    <source>
        <strain evidence="1 2">BIOML-A134</strain>
    </source>
</reference>
<comment type="caution">
    <text evidence="1">The sequence shown here is derived from an EMBL/GenBank/DDBJ whole genome shotgun (WGS) entry which is preliminary data.</text>
</comment>
<keyword evidence="2" id="KW-1185">Reference proteome</keyword>
<proteinExistence type="predicted"/>
<protein>
    <submittedName>
        <fullName evidence="1">Uncharacterized protein</fullName>
    </submittedName>
</protein>
<dbReference type="EMBL" id="VWKB01000059">
    <property type="protein sequence ID" value="KAA4089233.1"/>
    <property type="molecule type" value="Genomic_DNA"/>
</dbReference>
<dbReference type="AlphaFoldDB" id="A0A5M5E8Z8"/>
<dbReference type="Proteomes" id="UP000473905">
    <property type="component" value="Unassembled WGS sequence"/>
</dbReference>
<name>A0A5M5E8Z8_BACOV</name>
<sequence>MKKQTSTEQFSKTLLNEGYILIPKTLLKNQAHNRTPGELEALLQILTHVNYSPTTYEILHTDISCQRGESIISQQHWSKLFKWSRSKTLRFFQKIQKEGIIEIIPHPKGIFHIRIINYDFWTGSISPEAREEKKKEQSEFFDIFWNKYHETMQKPKVNVARARREWDKLAKEEQQTAIDRIEEVYYHTNDTRFIPLASTYLKDKAFLNEYTN</sequence>
<organism evidence="1 2">
    <name type="scientific">Bacteroides ovatus</name>
    <dbReference type="NCBI Taxonomy" id="28116"/>
    <lineage>
        <taxon>Bacteria</taxon>
        <taxon>Pseudomonadati</taxon>
        <taxon>Bacteroidota</taxon>
        <taxon>Bacteroidia</taxon>
        <taxon>Bacteroidales</taxon>
        <taxon>Bacteroidaceae</taxon>
        <taxon>Bacteroides</taxon>
    </lineage>
</organism>